<feature type="compositionally biased region" description="Low complexity" evidence="1">
    <location>
        <begin position="43"/>
        <end position="55"/>
    </location>
</feature>
<gene>
    <name evidence="3" type="ORF">SAMN04489835_3950</name>
</gene>
<evidence type="ECO:0000313" key="4">
    <source>
        <dbReference type="Proteomes" id="UP000182915"/>
    </source>
</evidence>
<dbReference type="Proteomes" id="UP000182915">
    <property type="component" value="Chromosome I"/>
</dbReference>
<feature type="signal peptide" evidence="2">
    <location>
        <begin position="1"/>
        <end position="22"/>
    </location>
</feature>
<feature type="region of interest" description="Disordered" evidence="1">
    <location>
        <begin position="43"/>
        <end position="82"/>
    </location>
</feature>
<reference evidence="4" key="1">
    <citation type="submission" date="2016-10" db="EMBL/GenBank/DDBJ databases">
        <authorList>
            <person name="Varghese N."/>
            <person name="Submissions S."/>
        </authorList>
    </citation>
    <scope>NUCLEOTIDE SEQUENCE [LARGE SCALE GENOMIC DNA]</scope>
    <source>
        <strain evidence="4">DSM 45405</strain>
    </source>
</reference>
<feature type="chain" id="PRO_5039712362" evidence="2">
    <location>
        <begin position="23"/>
        <end position="82"/>
    </location>
</feature>
<accession>A0A1H6KNI5</accession>
<dbReference type="AlphaFoldDB" id="A0A1H6KNI5"/>
<name>A0A1H6KNI5_MYCRU</name>
<sequence>MTTKRIKLMLAMFGGGALLAMGALTVALEESVAQQAPAVVAQPEITTGETSTKTTAPSAPETSVAVPPFTTAPYTNTTGEVH</sequence>
<evidence type="ECO:0000313" key="3">
    <source>
        <dbReference type="EMBL" id="SEH77271.1"/>
    </source>
</evidence>
<keyword evidence="4" id="KW-1185">Reference proteome</keyword>
<keyword evidence="2" id="KW-0732">Signal</keyword>
<dbReference type="EMBL" id="LT629971">
    <property type="protein sequence ID" value="SEH77271.1"/>
    <property type="molecule type" value="Genomic_DNA"/>
</dbReference>
<protein>
    <submittedName>
        <fullName evidence="3">Uncharacterized protein</fullName>
    </submittedName>
</protein>
<evidence type="ECO:0000256" key="2">
    <source>
        <dbReference type="SAM" id="SignalP"/>
    </source>
</evidence>
<feature type="compositionally biased region" description="Polar residues" evidence="1">
    <location>
        <begin position="72"/>
        <end position="82"/>
    </location>
</feature>
<dbReference type="RefSeq" id="WP_157897756.1">
    <property type="nucleotide sequence ID" value="NZ_LT629971.1"/>
</dbReference>
<evidence type="ECO:0000256" key="1">
    <source>
        <dbReference type="SAM" id="MobiDB-lite"/>
    </source>
</evidence>
<proteinExistence type="predicted"/>
<organism evidence="3 4">
    <name type="scientific">Mycolicibacterium rutilum</name>
    <name type="common">Mycobacterium rutilum</name>
    <dbReference type="NCBI Taxonomy" id="370526"/>
    <lineage>
        <taxon>Bacteria</taxon>
        <taxon>Bacillati</taxon>
        <taxon>Actinomycetota</taxon>
        <taxon>Actinomycetes</taxon>
        <taxon>Mycobacteriales</taxon>
        <taxon>Mycobacteriaceae</taxon>
        <taxon>Mycolicibacterium</taxon>
    </lineage>
</organism>